<keyword evidence="4 6" id="KW-1133">Transmembrane helix</keyword>
<evidence type="ECO:0000256" key="5">
    <source>
        <dbReference type="ARBA" id="ARBA00023136"/>
    </source>
</evidence>
<feature type="transmembrane region" description="Helical" evidence="6">
    <location>
        <begin position="6"/>
        <end position="22"/>
    </location>
</feature>
<evidence type="ECO:0000256" key="2">
    <source>
        <dbReference type="ARBA" id="ARBA00007590"/>
    </source>
</evidence>
<comment type="subcellular location">
    <subcellularLocation>
        <location evidence="1">Membrane</location>
    </subcellularLocation>
</comment>
<sequence length="101" mass="10521">MVEVIGFVYAALVAAGGIVGYLKAGSIPSLAAGVGSGLIAGFGAYTGNYHLLFGISLLLAGLMTYRFANSGKFMPAGLVAILSFLMLLRCVVFFIQKSRTH</sequence>
<evidence type="ECO:0000256" key="3">
    <source>
        <dbReference type="ARBA" id="ARBA00022692"/>
    </source>
</evidence>
<dbReference type="GO" id="GO:0070453">
    <property type="term" value="P:regulation of heme biosynthetic process"/>
    <property type="evidence" value="ECO:0007669"/>
    <property type="project" value="TreeGrafter"/>
</dbReference>
<protein>
    <submittedName>
        <fullName evidence="8">Transmembrane protein 14C</fullName>
    </submittedName>
</protein>
<reference evidence="8" key="2">
    <citation type="submission" date="2020-10" db="UniProtKB">
        <authorList>
            <consortium name="WormBaseParasite"/>
        </authorList>
    </citation>
    <scope>IDENTIFICATION</scope>
</reference>
<proteinExistence type="inferred from homology"/>
<evidence type="ECO:0000256" key="6">
    <source>
        <dbReference type="SAM" id="Phobius"/>
    </source>
</evidence>
<dbReference type="Gene3D" id="1.10.10.1740">
    <property type="entry name" value="Transmembrane protein 14-like"/>
    <property type="match status" value="1"/>
</dbReference>
<accession>A0A7E4VG82</accession>
<evidence type="ECO:0000256" key="1">
    <source>
        <dbReference type="ARBA" id="ARBA00004370"/>
    </source>
</evidence>
<feature type="transmembrane region" description="Helical" evidence="6">
    <location>
        <begin position="51"/>
        <end position="68"/>
    </location>
</feature>
<name>A0A7E4VG82_PANRE</name>
<dbReference type="PANTHER" id="PTHR12668">
    <property type="entry name" value="TRANSMEMBRANE PROTEIN 14, 15"/>
    <property type="match status" value="1"/>
</dbReference>
<dbReference type="GO" id="GO:0031966">
    <property type="term" value="C:mitochondrial membrane"/>
    <property type="evidence" value="ECO:0007669"/>
    <property type="project" value="TreeGrafter"/>
</dbReference>
<evidence type="ECO:0000256" key="4">
    <source>
        <dbReference type="ARBA" id="ARBA00022989"/>
    </source>
</evidence>
<dbReference type="AlphaFoldDB" id="A0A7E4VG82"/>
<dbReference type="Proteomes" id="UP000492821">
    <property type="component" value="Unassembled WGS sequence"/>
</dbReference>
<feature type="transmembrane region" description="Helical" evidence="6">
    <location>
        <begin position="75"/>
        <end position="95"/>
    </location>
</feature>
<dbReference type="Pfam" id="PF03647">
    <property type="entry name" value="Tmemb_14"/>
    <property type="match status" value="1"/>
</dbReference>
<evidence type="ECO:0000313" key="8">
    <source>
        <dbReference type="WBParaSite" id="Pan_g20750.t1"/>
    </source>
</evidence>
<evidence type="ECO:0000313" key="7">
    <source>
        <dbReference type="Proteomes" id="UP000492821"/>
    </source>
</evidence>
<dbReference type="InterPro" id="IPR044890">
    <property type="entry name" value="TMEM14_sf"/>
</dbReference>
<dbReference type="PANTHER" id="PTHR12668:SF43">
    <property type="entry name" value="TRANSMEMBRANE PROTEIN 14 HOMOLOG"/>
    <property type="match status" value="1"/>
</dbReference>
<keyword evidence="3 6" id="KW-0812">Transmembrane</keyword>
<feature type="transmembrane region" description="Helical" evidence="6">
    <location>
        <begin position="29"/>
        <end position="45"/>
    </location>
</feature>
<keyword evidence="5 6" id="KW-0472">Membrane</keyword>
<dbReference type="WBParaSite" id="Pan_g20750.t1">
    <property type="protein sequence ID" value="Pan_g20750.t1"/>
    <property type="gene ID" value="Pan_g20750"/>
</dbReference>
<dbReference type="InterPro" id="IPR005349">
    <property type="entry name" value="TMEM14"/>
</dbReference>
<reference evidence="7" key="1">
    <citation type="journal article" date="2013" name="Genetics">
        <title>The draft genome and transcriptome of Panagrellus redivivus are shaped by the harsh demands of a free-living lifestyle.</title>
        <authorList>
            <person name="Srinivasan J."/>
            <person name="Dillman A.R."/>
            <person name="Macchietto M.G."/>
            <person name="Heikkinen L."/>
            <person name="Lakso M."/>
            <person name="Fracchia K.M."/>
            <person name="Antoshechkin I."/>
            <person name="Mortazavi A."/>
            <person name="Wong G."/>
            <person name="Sternberg P.W."/>
        </authorList>
    </citation>
    <scope>NUCLEOTIDE SEQUENCE [LARGE SCALE GENOMIC DNA]</scope>
    <source>
        <strain evidence="7">MT8872</strain>
    </source>
</reference>
<organism evidence="7 8">
    <name type="scientific">Panagrellus redivivus</name>
    <name type="common">Microworm</name>
    <dbReference type="NCBI Taxonomy" id="6233"/>
    <lineage>
        <taxon>Eukaryota</taxon>
        <taxon>Metazoa</taxon>
        <taxon>Ecdysozoa</taxon>
        <taxon>Nematoda</taxon>
        <taxon>Chromadorea</taxon>
        <taxon>Rhabditida</taxon>
        <taxon>Tylenchina</taxon>
        <taxon>Panagrolaimomorpha</taxon>
        <taxon>Panagrolaimoidea</taxon>
        <taxon>Panagrolaimidae</taxon>
        <taxon>Panagrellus</taxon>
    </lineage>
</organism>
<keyword evidence="7" id="KW-1185">Reference proteome</keyword>
<comment type="similarity">
    <text evidence="2">Belongs to the TMEM14 family.</text>
</comment>